<dbReference type="GO" id="GO:0005524">
    <property type="term" value="F:ATP binding"/>
    <property type="evidence" value="ECO:0007669"/>
    <property type="project" value="UniProtKB-UniRule"/>
</dbReference>
<dbReference type="PANTHER" id="PTHR42918:SF15">
    <property type="entry name" value="LYSINE--TRNA LIGASE, CHLOROPLASTIC_MITOCHONDRIAL"/>
    <property type="match status" value="1"/>
</dbReference>
<keyword evidence="7 20" id="KW-0812">Transmembrane</keyword>
<evidence type="ECO:0000256" key="7">
    <source>
        <dbReference type="ARBA" id="ARBA00022692"/>
    </source>
</evidence>
<evidence type="ECO:0000256" key="16">
    <source>
        <dbReference type="ARBA" id="ARBA00024681"/>
    </source>
</evidence>
<organism evidence="22 23">
    <name type="scientific">Microlunatus antarcticus</name>
    <dbReference type="NCBI Taxonomy" id="53388"/>
    <lineage>
        <taxon>Bacteria</taxon>
        <taxon>Bacillati</taxon>
        <taxon>Actinomycetota</taxon>
        <taxon>Actinomycetes</taxon>
        <taxon>Propionibacteriales</taxon>
        <taxon>Propionibacteriaceae</taxon>
        <taxon>Microlunatus</taxon>
    </lineage>
</organism>
<evidence type="ECO:0000256" key="6">
    <source>
        <dbReference type="ARBA" id="ARBA00022679"/>
    </source>
</evidence>
<evidence type="ECO:0000256" key="19">
    <source>
        <dbReference type="HAMAP-Rule" id="MF_00252"/>
    </source>
</evidence>
<comment type="similarity">
    <text evidence="2">In the N-terminal section; belongs to the LPG synthetase family.</text>
</comment>
<dbReference type="GO" id="GO:0005886">
    <property type="term" value="C:plasma membrane"/>
    <property type="evidence" value="ECO:0007669"/>
    <property type="project" value="UniProtKB-SubCell"/>
</dbReference>
<dbReference type="Gene3D" id="3.30.930.10">
    <property type="entry name" value="Bira Bifunctional Protein, Domain 2"/>
    <property type="match status" value="1"/>
</dbReference>
<comment type="function">
    <text evidence="16">Catalyzes the production of L-lysyl-tRNA(Lys)transfer and the transfer of a lysyl group from L-lysyl-tRNA(Lys) to membrane-bound phosphatidylglycerol (PG), which produces lysylphosphatidylglycerol (LPG), one of the components of the bacterial membrane with a positive net charge. LPG synthesis contributes to the resistance to cationic antimicrobial peptides (CAMPs) and likely protects M.tuberculosis against the CAMPs produced by competiting microorganisms (bacteriocins). In fact, the modification of anionic phosphatidylglycerol with positively charged L-lysine results in repulsion of the peptides.</text>
</comment>
<name>A0A7W5P5X4_9ACTN</name>
<dbReference type="NCBIfam" id="NF001756">
    <property type="entry name" value="PRK00484.1"/>
    <property type="match status" value="1"/>
</dbReference>
<dbReference type="GO" id="GO:0004824">
    <property type="term" value="F:lysine-tRNA ligase activity"/>
    <property type="evidence" value="ECO:0007669"/>
    <property type="project" value="UniProtKB-UniRule"/>
</dbReference>
<keyword evidence="19" id="KW-0963">Cytoplasm</keyword>
<comment type="similarity">
    <text evidence="3">In the C-terminal section; belongs to the class-II aminoacyl-tRNA synthetase family.</text>
</comment>
<evidence type="ECO:0000256" key="9">
    <source>
        <dbReference type="ARBA" id="ARBA00022741"/>
    </source>
</evidence>
<keyword evidence="20" id="KW-0472">Membrane</keyword>
<feature type="binding site" evidence="19">
    <location>
        <position position="1012"/>
    </location>
    <ligand>
        <name>Mg(2+)</name>
        <dbReference type="ChEBI" id="CHEBI:18420"/>
        <label>1</label>
    </ligand>
</feature>
<keyword evidence="8 19" id="KW-0479">Metal-binding</keyword>
<dbReference type="InterPro" id="IPR006195">
    <property type="entry name" value="aa-tRNA-synth_II"/>
</dbReference>
<dbReference type="InterPro" id="IPR045864">
    <property type="entry name" value="aa-tRNA-synth_II/BPL/LPL"/>
</dbReference>
<accession>A0A7W5P5X4</accession>
<dbReference type="RefSeq" id="WP_183336967.1">
    <property type="nucleotide sequence ID" value="NZ_JACHZG010000001.1"/>
</dbReference>
<dbReference type="PANTHER" id="PTHR42918">
    <property type="entry name" value="LYSYL-TRNA SYNTHETASE"/>
    <property type="match status" value="1"/>
</dbReference>
<keyword evidence="15" id="KW-0511">Multifunctional enzyme</keyword>
<dbReference type="InterPro" id="IPR031553">
    <property type="entry name" value="tRNA-synt_2_TM"/>
</dbReference>
<evidence type="ECO:0000256" key="8">
    <source>
        <dbReference type="ARBA" id="ARBA00022723"/>
    </source>
</evidence>
<dbReference type="Pfam" id="PF01336">
    <property type="entry name" value="tRNA_anti-codon"/>
    <property type="match status" value="1"/>
</dbReference>
<dbReference type="HAMAP" id="MF_00252">
    <property type="entry name" value="Lys_tRNA_synth_class2"/>
    <property type="match status" value="1"/>
</dbReference>
<dbReference type="Gene3D" id="2.40.50.140">
    <property type="entry name" value="Nucleic acid-binding proteins"/>
    <property type="match status" value="1"/>
</dbReference>
<dbReference type="GO" id="GO:0000287">
    <property type="term" value="F:magnesium ion binding"/>
    <property type="evidence" value="ECO:0007669"/>
    <property type="project" value="UniProtKB-UniRule"/>
</dbReference>
<feature type="transmembrane region" description="Helical" evidence="20">
    <location>
        <begin position="12"/>
        <end position="35"/>
    </location>
</feature>
<dbReference type="InterPro" id="IPR018149">
    <property type="entry name" value="Lys-tRNA-synth_II_C"/>
</dbReference>
<dbReference type="GO" id="GO:0050071">
    <property type="term" value="F:phosphatidylglycerol lysyltransferase activity"/>
    <property type="evidence" value="ECO:0007669"/>
    <property type="project" value="UniProtKB-EC"/>
</dbReference>
<reference evidence="22 23" key="1">
    <citation type="submission" date="2020-08" db="EMBL/GenBank/DDBJ databases">
        <title>Sequencing the genomes of 1000 actinobacteria strains.</title>
        <authorList>
            <person name="Klenk H.-P."/>
        </authorList>
    </citation>
    <scope>NUCLEOTIDE SEQUENCE [LARGE SCALE GENOMIC DNA]</scope>
    <source>
        <strain evidence="22 23">DSM 11053</strain>
    </source>
</reference>
<dbReference type="InterPro" id="IPR004364">
    <property type="entry name" value="Aa-tRNA-synt_II"/>
</dbReference>
<keyword evidence="23" id="KW-1185">Reference proteome</keyword>
<dbReference type="PRINTS" id="PR00982">
    <property type="entry name" value="TRNASYNTHLYS"/>
</dbReference>
<evidence type="ECO:0000256" key="3">
    <source>
        <dbReference type="ARBA" id="ARBA00009968"/>
    </source>
</evidence>
<proteinExistence type="inferred from homology"/>
<keyword evidence="4" id="KW-1003">Cell membrane</keyword>
<comment type="cofactor">
    <cofactor evidence="19">
        <name>Mg(2+)</name>
        <dbReference type="ChEBI" id="CHEBI:18420"/>
    </cofactor>
    <text evidence="19">Binds 3 Mg(2+) ions per subunit.</text>
</comment>
<keyword evidence="9 19" id="KW-0547">Nucleotide-binding</keyword>
<dbReference type="InterPro" id="IPR044136">
    <property type="entry name" value="Lys-tRNA-ligase_II_N"/>
</dbReference>
<comment type="catalytic activity">
    <reaction evidence="17">
        <text>L-lysyl-tRNA(Lys) + a 1,2-diacyl-sn-glycero-3-phospho-(1'-sn-glycerol) = a 1,2-diacyl-sn-glycero-3-phospho-1'-(3'-O-L-lysyl)-sn-glycerol + tRNA(Lys)</text>
        <dbReference type="Rhea" id="RHEA:10668"/>
        <dbReference type="Rhea" id="RHEA-COMP:9696"/>
        <dbReference type="Rhea" id="RHEA-COMP:9697"/>
        <dbReference type="ChEBI" id="CHEBI:64716"/>
        <dbReference type="ChEBI" id="CHEBI:75792"/>
        <dbReference type="ChEBI" id="CHEBI:78442"/>
        <dbReference type="ChEBI" id="CHEBI:78529"/>
        <dbReference type="EC" id="2.3.2.3"/>
    </reaction>
</comment>
<dbReference type="GO" id="GO:0046677">
    <property type="term" value="P:response to antibiotic"/>
    <property type="evidence" value="ECO:0007669"/>
    <property type="project" value="UniProtKB-KW"/>
</dbReference>
<keyword evidence="5 19" id="KW-0436">Ligase</keyword>
<feature type="binding site" evidence="19">
    <location>
        <position position="1019"/>
    </location>
    <ligand>
        <name>Mg(2+)</name>
        <dbReference type="ChEBI" id="CHEBI:18420"/>
        <label>2</label>
    </ligand>
</feature>
<evidence type="ECO:0000259" key="21">
    <source>
        <dbReference type="PROSITE" id="PS50862"/>
    </source>
</evidence>
<comment type="similarity">
    <text evidence="19">Belongs to the class-II aminoacyl-tRNA synthetase family.</text>
</comment>
<dbReference type="CDD" id="cd04322">
    <property type="entry name" value="LysRS_N"/>
    <property type="match status" value="1"/>
</dbReference>
<dbReference type="GO" id="GO:0006430">
    <property type="term" value="P:lysyl-tRNA aminoacylation"/>
    <property type="evidence" value="ECO:0007669"/>
    <property type="project" value="UniProtKB-UniRule"/>
</dbReference>
<feature type="transmembrane region" description="Helical" evidence="20">
    <location>
        <begin position="109"/>
        <end position="129"/>
    </location>
</feature>
<evidence type="ECO:0000256" key="11">
    <source>
        <dbReference type="ARBA" id="ARBA00022989"/>
    </source>
</evidence>
<keyword evidence="14" id="KW-0046">Antibiotic resistance</keyword>
<dbReference type="Pfam" id="PF09924">
    <property type="entry name" value="LPG_synthase_C"/>
    <property type="match status" value="1"/>
</dbReference>
<evidence type="ECO:0000256" key="20">
    <source>
        <dbReference type="SAM" id="Phobius"/>
    </source>
</evidence>
<comment type="subunit">
    <text evidence="19">Homodimer.</text>
</comment>
<keyword evidence="12" id="KW-0443">Lipid metabolism</keyword>
<dbReference type="Pfam" id="PF16995">
    <property type="entry name" value="tRNA-synt_2_TM"/>
    <property type="match status" value="1"/>
</dbReference>
<dbReference type="NCBIfam" id="TIGR00499">
    <property type="entry name" value="lysS_bact"/>
    <property type="match status" value="1"/>
</dbReference>
<dbReference type="SUPFAM" id="SSF55681">
    <property type="entry name" value="Class II aaRS and biotin synthetases"/>
    <property type="match status" value="1"/>
</dbReference>
<comment type="catalytic activity">
    <reaction evidence="18 19">
        <text>tRNA(Lys) + L-lysine + ATP = L-lysyl-tRNA(Lys) + AMP + diphosphate</text>
        <dbReference type="Rhea" id="RHEA:20792"/>
        <dbReference type="Rhea" id="RHEA-COMP:9696"/>
        <dbReference type="Rhea" id="RHEA-COMP:9697"/>
        <dbReference type="ChEBI" id="CHEBI:30616"/>
        <dbReference type="ChEBI" id="CHEBI:32551"/>
        <dbReference type="ChEBI" id="CHEBI:33019"/>
        <dbReference type="ChEBI" id="CHEBI:78442"/>
        <dbReference type="ChEBI" id="CHEBI:78529"/>
        <dbReference type="ChEBI" id="CHEBI:456215"/>
        <dbReference type="EC" id="6.1.1.6"/>
    </reaction>
</comment>
<comment type="subcellular location">
    <subcellularLocation>
        <location evidence="1">Cell membrane</location>
        <topology evidence="1">Multi-pass membrane protein</topology>
    </subcellularLocation>
    <subcellularLocation>
        <location evidence="19">Cytoplasm</location>
    </subcellularLocation>
</comment>
<evidence type="ECO:0000256" key="4">
    <source>
        <dbReference type="ARBA" id="ARBA00022475"/>
    </source>
</evidence>
<evidence type="ECO:0000313" key="23">
    <source>
        <dbReference type="Proteomes" id="UP000565572"/>
    </source>
</evidence>
<dbReference type="Pfam" id="PF00152">
    <property type="entry name" value="tRNA-synt_2"/>
    <property type="match status" value="1"/>
</dbReference>
<keyword evidence="19" id="KW-0648">Protein biosynthesis</keyword>
<evidence type="ECO:0000256" key="17">
    <source>
        <dbReference type="ARBA" id="ARBA00047540"/>
    </source>
</evidence>
<keyword evidence="11 20" id="KW-1133">Transmembrane helix</keyword>
<feature type="transmembrane region" description="Helical" evidence="20">
    <location>
        <begin position="41"/>
        <end position="64"/>
    </location>
</feature>
<protein>
    <recommendedName>
        <fullName evidence="19">Lysine--tRNA ligase</fullName>
        <ecNumber evidence="19">6.1.1.6</ecNumber>
    </recommendedName>
    <alternativeName>
        <fullName evidence="19">Lysyl-tRNA synthetase</fullName>
        <shortName evidence="19">LysRS</shortName>
    </alternativeName>
</protein>
<dbReference type="GO" id="GO:0000049">
    <property type="term" value="F:tRNA binding"/>
    <property type="evidence" value="ECO:0007669"/>
    <property type="project" value="TreeGrafter"/>
</dbReference>
<dbReference type="PROSITE" id="PS50862">
    <property type="entry name" value="AA_TRNA_LIGASE_II"/>
    <property type="match status" value="1"/>
</dbReference>
<evidence type="ECO:0000256" key="10">
    <source>
        <dbReference type="ARBA" id="ARBA00022840"/>
    </source>
</evidence>
<keyword evidence="19" id="KW-0460">Magnesium</keyword>
<evidence type="ECO:0000256" key="1">
    <source>
        <dbReference type="ARBA" id="ARBA00004651"/>
    </source>
</evidence>
<evidence type="ECO:0000256" key="15">
    <source>
        <dbReference type="ARBA" id="ARBA00023268"/>
    </source>
</evidence>
<feature type="transmembrane region" description="Helical" evidence="20">
    <location>
        <begin position="145"/>
        <end position="167"/>
    </location>
</feature>
<sequence>MPRLPALVSRLFFVAGVLLILETLFPGVAWVGFLVDVCSTLLFPVDEGSIGFGVFLLLLGATLARRKRVGWVLALVIFGFFLITDLAVVTGLVASLFALQTDFSAVPVYARFAFNLAALGALTACLVHYRAEFTARRAPGSVRKALLTLLVGLGVTVGVAMTLVTVFPNELVGPRGRLAWILERLGRALFSSTDGDLVAQPVSSPPGWISTVVGLLLGLTLLAAVVMLTRSQRLAALMSPADEPLVRALVAQSGEDSLAYFATRRDKSVVFAPDGGAAVTYRVDLGVCLASSDPIGPPARWDSAIRAWQGLIDTYGWTPAVVGASEAGATAYARDLGLRVIRIGDEAVLHPRDFHLGDRDMRPVRQAVQRLERLGYTVRVRRHRDLPGAELTALVERADAWRDTESERGFSMALGRLGDPADADCLMVEALFPPGRHEPGPAGDVAGLLSFVPWGTDGFSLDVMRRSPDADNGVTELMVSAVMGASAELGIRRVSLNFAVFRSAFEEGARIGAGPVLRLWRRLLLVASRWWQFESLYRSNVKYRPEWQPRFLCFAETRDIALVGTALGVAEGFIDLPSFLRPPIDVGPGPDALVARPAIAPAPAPLPVAPADLGPRLPEQVRQRMATRERLISEGTDPYPPSFRPHQTAAQVAAGVLGEPASVAGRVVAVRDLGGVLFVVVRDWTGDAQLLLSRDGVGGEAMDRLRRDVDLGDHLGAEGSIVRSRSGEVSLGVADWLLTAKSLRPMPDKRRGISDPETRVRQRYLDLTVNPAARERLRSRSAVLRAVRRTLDSRGFLEVETPILQTIHGGANARPFRTHINAYDLDLYLRIAPELFLKRLMVGGVDRVFEIGRNFRNEGADATHNPEFTMLEAYEAYGDYTTMRHVAQEIVLAAARAVSGGTLVRGTDAQGVAHEVDLATEWPVVTVNDAISAAAGTLVTADTDREALVELARTLGIAVDSSWTRGNVLLELYEHLVESRTVRPTFYTDFPAEVSPLTRQHRVDPRLAERWDLVAFGAEIGTAYSELVDPVEQRARLTAQSLQAAGGDPEAMELDEDFLLALEHAMPPSGGLGMGMDRLVMMLTQASIRETIAFPLVRPRTEGR</sequence>
<feature type="domain" description="Aminoacyl-transfer RNA synthetases class-II family profile" evidence="21">
    <location>
        <begin position="777"/>
        <end position="1099"/>
    </location>
</feature>
<evidence type="ECO:0000313" key="22">
    <source>
        <dbReference type="EMBL" id="MBB3325940.1"/>
    </source>
</evidence>
<dbReference type="GO" id="GO:0005829">
    <property type="term" value="C:cytosol"/>
    <property type="evidence" value="ECO:0007669"/>
    <property type="project" value="TreeGrafter"/>
</dbReference>
<dbReference type="InterPro" id="IPR024320">
    <property type="entry name" value="LPG_synthase_C"/>
</dbReference>
<dbReference type="SUPFAM" id="SSF50249">
    <property type="entry name" value="Nucleic acid-binding proteins"/>
    <property type="match status" value="1"/>
</dbReference>
<feature type="binding site" evidence="19">
    <location>
        <position position="1019"/>
    </location>
    <ligand>
        <name>Mg(2+)</name>
        <dbReference type="ChEBI" id="CHEBI:18420"/>
        <label>1</label>
    </ligand>
</feature>
<evidence type="ECO:0000256" key="14">
    <source>
        <dbReference type="ARBA" id="ARBA00023251"/>
    </source>
</evidence>
<dbReference type="NCBIfam" id="NF002821">
    <property type="entry name" value="PRK02983.1"/>
    <property type="match status" value="1"/>
</dbReference>
<evidence type="ECO:0000256" key="2">
    <source>
        <dbReference type="ARBA" id="ARBA00005270"/>
    </source>
</evidence>
<keyword evidence="10 19" id="KW-0067">ATP-binding</keyword>
<comment type="caution">
    <text evidence="22">The sequence shown here is derived from an EMBL/GenBank/DDBJ whole genome shotgun (WGS) entry which is preliminary data.</text>
</comment>
<evidence type="ECO:0000256" key="12">
    <source>
        <dbReference type="ARBA" id="ARBA00023098"/>
    </source>
</evidence>
<feature type="transmembrane region" description="Helical" evidence="20">
    <location>
        <begin position="71"/>
        <end position="97"/>
    </location>
</feature>
<dbReference type="InterPro" id="IPR004365">
    <property type="entry name" value="NA-bd_OB_tRNA"/>
</dbReference>
<keyword evidence="13 19" id="KW-0030">Aminoacyl-tRNA synthetase</keyword>
<evidence type="ECO:0000256" key="13">
    <source>
        <dbReference type="ARBA" id="ARBA00023146"/>
    </source>
</evidence>
<evidence type="ECO:0000256" key="18">
    <source>
        <dbReference type="ARBA" id="ARBA00048573"/>
    </source>
</evidence>
<gene>
    <name evidence="19" type="primary">lysS</name>
    <name evidence="22" type="ORF">FHX39_000884</name>
</gene>
<dbReference type="InterPro" id="IPR002313">
    <property type="entry name" value="Lys-tRNA-ligase_II"/>
</dbReference>
<dbReference type="EC" id="6.1.1.6" evidence="19"/>
<dbReference type="GO" id="GO:0006629">
    <property type="term" value="P:lipid metabolic process"/>
    <property type="evidence" value="ECO:0007669"/>
    <property type="project" value="UniProtKB-KW"/>
</dbReference>
<keyword evidence="6" id="KW-0808">Transferase</keyword>
<dbReference type="EMBL" id="JACHZG010000001">
    <property type="protein sequence ID" value="MBB3325940.1"/>
    <property type="molecule type" value="Genomic_DNA"/>
</dbReference>
<evidence type="ECO:0000256" key="5">
    <source>
        <dbReference type="ARBA" id="ARBA00022598"/>
    </source>
</evidence>
<dbReference type="Proteomes" id="UP000565572">
    <property type="component" value="Unassembled WGS sequence"/>
</dbReference>
<dbReference type="InterPro" id="IPR012340">
    <property type="entry name" value="NA-bd_OB-fold"/>
</dbReference>
<dbReference type="AlphaFoldDB" id="A0A7W5P5X4"/>